<evidence type="ECO:0000313" key="1">
    <source>
        <dbReference type="EMBL" id="MPM17626.1"/>
    </source>
</evidence>
<reference evidence="1" key="1">
    <citation type="submission" date="2019-08" db="EMBL/GenBank/DDBJ databases">
        <authorList>
            <person name="Kucharzyk K."/>
            <person name="Murdoch R.W."/>
            <person name="Higgins S."/>
            <person name="Loffler F."/>
        </authorList>
    </citation>
    <scope>NUCLEOTIDE SEQUENCE</scope>
</reference>
<dbReference type="AlphaFoldDB" id="A0A644XN62"/>
<organism evidence="1">
    <name type="scientific">bioreactor metagenome</name>
    <dbReference type="NCBI Taxonomy" id="1076179"/>
    <lineage>
        <taxon>unclassified sequences</taxon>
        <taxon>metagenomes</taxon>
        <taxon>ecological metagenomes</taxon>
    </lineage>
</organism>
<comment type="caution">
    <text evidence="1">The sequence shown here is derived from an EMBL/GenBank/DDBJ whole genome shotgun (WGS) entry which is preliminary data.</text>
</comment>
<gene>
    <name evidence="1" type="ORF">SDC9_64023</name>
</gene>
<accession>A0A644XN62</accession>
<protein>
    <submittedName>
        <fullName evidence="1">Uncharacterized protein</fullName>
    </submittedName>
</protein>
<name>A0A644XN62_9ZZZZ</name>
<dbReference type="EMBL" id="VSSQ01002831">
    <property type="protein sequence ID" value="MPM17626.1"/>
    <property type="molecule type" value="Genomic_DNA"/>
</dbReference>
<proteinExistence type="predicted"/>
<sequence length="147" mass="17406">MRGQDSCFRFFLFMVLQQGFQSFSRQERCISADDQRSAFFVLQHSLRLQDSVPCSQLLRLQYIFRTIPQASFNSIRTVPYNCHYLFNASSLYLIHDVLYHWFSANCMQYFVKLTFHARSLTSSKYDCKTISHKQLLSFHFIPSTKLS</sequence>